<keyword evidence="2" id="KW-0732">Signal</keyword>
<feature type="signal peptide" evidence="2">
    <location>
        <begin position="1"/>
        <end position="19"/>
    </location>
</feature>
<feature type="compositionally biased region" description="Low complexity" evidence="1">
    <location>
        <begin position="117"/>
        <end position="131"/>
    </location>
</feature>
<dbReference type="Proteomes" id="UP000887577">
    <property type="component" value="Unplaced"/>
</dbReference>
<name>A0A914Y5T0_9BILA</name>
<evidence type="ECO:0000256" key="1">
    <source>
        <dbReference type="SAM" id="MobiDB-lite"/>
    </source>
</evidence>
<accession>A0A914Y5T0</accession>
<keyword evidence="3" id="KW-1185">Reference proteome</keyword>
<feature type="chain" id="PRO_5037424781" evidence="2">
    <location>
        <begin position="20"/>
        <end position="153"/>
    </location>
</feature>
<reference evidence="4" key="1">
    <citation type="submission" date="2022-11" db="UniProtKB">
        <authorList>
            <consortium name="WormBaseParasite"/>
        </authorList>
    </citation>
    <scope>IDENTIFICATION</scope>
</reference>
<protein>
    <submittedName>
        <fullName evidence="4">Uncharacterized protein</fullName>
    </submittedName>
</protein>
<feature type="region of interest" description="Disordered" evidence="1">
    <location>
        <begin position="117"/>
        <end position="139"/>
    </location>
</feature>
<evidence type="ECO:0000313" key="3">
    <source>
        <dbReference type="Proteomes" id="UP000887577"/>
    </source>
</evidence>
<evidence type="ECO:0000313" key="4">
    <source>
        <dbReference type="WBParaSite" id="PSU_v2.g14120.t1"/>
    </source>
</evidence>
<sequence>MSIKFFGIILIALIGFSQAVPLSLRSESETNVGSAPAETQQDENTEWNTAAFANLDNQLRSEELVPLSRRMREILNYASRVDESALDSDAGIRVSNGETNDEGKAPLALIFVEPVPETTTTTSSFSSSSESSVDDESTNVRVKKSFGYYPARG</sequence>
<dbReference type="AlphaFoldDB" id="A0A914Y5T0"/>
<evidence type="ECO:0000256" key="2">
    <source>
        <dbReference type="SAM" id="SignalP"/>
    </source>
</evidence>
<dbReference type="WBParaSite" id="PSU_v2.g14120.t1">
    <property type="protein sequence ID" value="PSU_v2.g14120.t1"/>
    <property type="gene ID" value="PSU_v2.g14120"/>
</dbReference>
<organism evidence="3 4">
    <name type="scientific">Panagrolaimus superbus</name>
    <dbReference type="NCBI Taxonomy" id="310955"/>
    <lineage>
        <taxon>Eukaryota</taxon>
        <taxon>Metazoa</taxon>
        <taxon>Ecdysozoa</taxon>
        <taxon>Nematoda</taxon>
        <taxon>Chromadorea</taxon>
        <taxon>Rhabditida</taxon>
        <taxon>Tylenchina</taxon>
        <taxon>Panagrolaimomorpha</taxon>
        <taxon>Panagrolaimoidea</taxon>
        <taxon>Panagrolaimidae</taxon>
        <taxon>Panagrolaimus</taxon>
    </lineage>
</organism>
<proteinExistence type="predicted"/>